<dbReference type="EMBL" id="JACEIK010001021">
    <property type="protein sequence ID" value="MCD7465151.1"/>
    <property type="molecule type" value="Genomic_DNA"/>
</dbReference>
<comment type="caution">
    <text evidence="2">The sequence shown here is derived from an EMBL/GenBank/DDBJ whole genome shotgun (WGS) entry which is preliminary data.</text>
</comment>
<proteinExistence type="predicted"/>
<evidence type="ECO:0000313" key="3">
    <source>
        <dbReference type="Proteomes" id="UP000823775"/>
    </source>
</evidence>
<feature type="region of interest" description="Disordered" evidence="1">
    <location>
        <begin position="127"/>
        <end position="148"/>
    </location>
</feature>
<keyword evidence="3" id="KW-1185">Reference proteome</keyword>
<reference evidence="2 3" key="1">
    <citation type="journal article" date="2021" name="BMC Genomics">
        <title>Datura genome reveals duplications of psychoactive alkaloid biosynthetic genes and high mutation rate following tissue culture.</title>
        <authorList>
            <person name="Rajewski A."/>
            <person name="Carter-House D."/>
            <person name="Stajich J."/>
            <person name="Litt A."/>
        </authorList>
    </citation>
    <scope>NUCLEOTIDE SEQUENCE [LARGE SCALE GENOMIC DNA]</scope>
    <source>
        <strain evidence="2">AR-01</strain>
    </source>
</reference>
<evidence type="ECO:0000256" key="1">
    <source>
        <dbReference type="SAM" id="MobiDB-lite"/>
    </source>
</evidence>
<feature type="compositionally biased region" description="Polar residues" evidence="1">
    <location>
        <begin position="128"/>
        <end position="148"/>
    </location>
</feature>
<name>A0ABS8T2D1_DATST</name>
<sequence>MGLPLVLAHVSSGNFLTLCGEQISVVLIPQLSRESPLCDKCVVWVMNQYGKLEPWMEKFVVDLKSERWDRQCYWVSKKWEFLIEQDPEDLSSYDPESGELYDLGIYGRGDSFFMRKYVESLVLLDGSSGATTDPSIASESEYTSSDSE</sequence>
<accession>A0ABS8T2D1</accession>
<evidence type="ECO:0000313" key="2">
    <source>
        <dbReference type="EMBL" id="MCD7465151.1"/>
    </source>
</evidence>
<gene>
    <name evidence="2" type="ORF">HAX54_000696</name>
</gene>
<organism evidence="2 3">
    <name type="scientific">Datura stramonium</name>
    <name type="common">Jimsonweed</name>
    <name type="synonym">Common thornapple</name>
    <dbReference type="NCBI Taxonomy" id="4076"/>
    <lineage>
        <taxon>Eukaryota</taxon>
        <taxon>Viridiplantae</taxon>
        <taxon>Streptophyta</taxon>
        <taxon>Embryophyta</taxon>
        <taxon>Tracheophyta</taxon>
        <taxon>Spermatophyta</taxon>
        <taxon>Magnoliopsida</taxon>
        <taxon>eudicotyledons</taxon>
        <taxon>Gunneridae</taxon>
        <taxon>Pentapetalae</taxon>
        <taxon>asterids</taxon>
        <taxon>lamiids</taxon>
        <taxon>Solanales</taxon>
        <taxon>Solanaceae</taxon>
        <taxon>Solanoideae</taxon>
        <taxon>Datureae</taxon>
        <taxon>Datura</taxon>
    </lineage>
</organism>
<dbReference type="Proteomes" id="UP000823775">
    <property type="component" value="Unassembled WGS sequence"/>
</dbReference>
<protein>
    <submittedName>
        <fullName evidence="2">Uncharacterized protein</fullName>
    </submittedName>
</protein>